<evidence type="ECO:0000256" key="1">
    <source>
        <dbReference type="ARBA" id="ARBA00022737"/>
    </source>
</evidence>
<proteinExistence type="predicted"/>
<dbReference type="AlphaFoldDB" id="A0A8B6CWZ7"/>
<dbReference type="Proteomes" id="UP000596742">
    <property type="component" value="Unassembled WGS sequence"/>
</dbReference>
<evidence type="ECO:0000313" key="4">
    <source>
        <dbReference type="EMBL" id="VDI10524.1"/>
    </source>
</evidence>
<dbReference type="InterPro" id="IPR051165">
    <property type="entry name" value="Multifunctional_ANK_Repeat"/>
</dbReference>
<dbReference type="PANTHER" id="PTHR24123:SF33">
    <property type="entry name" value="PROTEIN HOS4"/>
    <property type="match status" value="1"/>
</dbReference>
<dbReference type="PANTHER" id="PTHR24123">
    <property type="entry name" value="ANKYRIN REPEAT-CONTAINING"/>
    <property type="match status" value="1"/>
</dbReference>
<keyword evidence="5" id="KW-1185">Reference proteome</keyword>
<organism evidence="4 5">
    <name type="scientific">Mytilus galloprovincialis</name>
    <name type="common">Mediterranean mussel</name>
    <dbReference type="NCBI Taxonomy" id="29158"/>
    <lineage>
        <taxon>Eukaryota</taxon>
        <taxon>Metazoa</taxon>
        <taxon>Spiralia</taxon>
        <taxon>Lophotrochozoa</taxon>
        <taxon>Mollusca</taxon>
        <taxon>Bivalvia</taxon>
        <taxon>Autobranchia</taxon>
        <taxon>Pteriomorphia</taxon>
        <taxon>Mytilida</taxon>
        <taxon>Mytiloidea</taxon>
        <taxon>Mytilidae</taxon>
        <taxon>Mytilinae</taxon>
        <taxon>Mytilus</taxon>
    </lineage>
</organism>
<dbReference type="PROSITE" id="PS50297">
    <property type="entry name" value="ANK_REP_REGION"/>
    <property type="match status" value="1"/>
</dbReference>
<name>A0A8B6CWZ7_MYTGA</name>
<dbReference type="InterPro" id="IPR002110">
    <property type="entry name" value="Ankyrin_rpt"/>
</dbReference>
<dbReference type="Gene3D" id="1.25.40.20">
    <property type="entry name" value="Ankyrin repeat-containing domain"/>
    <property type="match status" value="3"/>
</dbReference>
<comment type="caution">
    <text evidence="4">The sequence shown here is derived from an EMBL/GenBank/DDBJ whole genome shotgun (WGS) entry which is preliminary data.</text>
</comment>
<dbReference type="OrthoDB" id="5989012at2759"/>
<dbReference type="EMBL" id="UYJE01002408">
    <property type="protein sequence ID" value="VDI10524.1"/>
    <property type="molecule type" value="Genomic_DNA"/>
</dbReference>
<feature type="repeat" description="ANK" evidence="3">
    <location>
        <begin position="165"/>
        <end position="197"/>
    </location>
</feature>
<accession>A0A8B6CWZ7</accession>
<dbReference type="InterPro" id="IPR036770">
    <property type="entry name" value="Ankyrin_rpt-contain_sf"/>
</dbReference>
<gene>
    <name evidence="4" type="ORF">MGAL_10B063065</name>
</gene>
<evidence type="ECO:0000256" key="3">
    <source>
        <dbReference type="PROSITE-ProRule" id="PRU00023"/>
    </source>
</evidence>
<dbReference type="PROSITE" id="PS50088">
    <property type="entry name" value="ANK_REPEAT"/>
    <property type="match status" value="1"/>
</dbReference>
<keyword evidence="2 3" id="KW-0040">ANK repeat</keyword>
<protein>
    <submittedName>
        <fullName evidence="4">Uncharacterized protein</fullName>
    </submittedName>
</protein>
<keyword evidence="1" id="KW-0677">Repeat</keyword>
<dbReference type="Pfam" id="PF12796">
    <property type="entry name" value="Ank_2"/>
    <property type="match status" value="2"/>
</dbReference>
<evidence type="ECO:0000256" key="2">
    <source>
        <dbReference type="ARBA" id="ARBA00023043"/>
    </source>
</evidence>
<dbReference type="SMART" id="SM00248">
    <property type="entry name" value="ANK"/>
    <property type="match status" value="5"/>
</dbReference>
<dbReference type="SUPFAM" id="SSF48403">
    <property type="entry name" value="Ankyrin repeat"/>
    <property type="match status" value="1"/>
</dbReference>
<sequence length="428" mass="49019">MDINMLLKCCYANIKISSIQKLIMHLNAFHLAVEHGHLDIVKLLINYNKSFADTHSLYKASEKGHASILNLLLDTGLKDECLPCNGVFYWIPLLSNRQQQTIKVDKIRPGLTSDQDIYIKTFFYDDWRLITCETALNTAIRNGHFEIVMMLINELANTIDCTTYDGKTPLMTAVRYNRTGVFYHLYLNGANVSQTCDHAFDFLLLTSKLDLSELSFLSDEQCPVGATVAHIIAMHGNVDMMEFMHNNGFVAWEQQDADQATSLHYAFCQFNYLFVVFNYVKRLNLNFSASTLNGSSVFHSAAICRSFTLYFFQKRNDVSHLSIPDSFDYKNRSILHYSMILPLSQNDDNLKTILTEDALVWSIFEVCLKSKHNFKHTDNEGKNFLHYAAKSGNYFGFEHAYNTLSRHDVMSILTQKDITGKTPVDEIF</sequence>
<reference evidence="4" key="1">
    <citation type="submission" date="2018-11" db="EMBL/GenBank/DDBJ databases">
        <authorList>
            <person name="Alioto T."/>
            <person name="Alioto T."/>
        </authorList>
    </citation>
    <scope>NUCLEOTIDE SEQUENCE</scope>
</reference>
<evidence type="ECO:0000313" key="5">
    <source>
        <dbReference type="Proteomes" id="UP000596742"/>
    </source>
</evidence>